<evidence type="ECO:0000313" key="3">
    <source>
        <dbReference type="EMBL" id="CAF1430354.1"/>
    </source>
</evidence>
<sequence length="231" mass="26168">MSKILDQNDNYTYEILQDKDCIECATFLAYTFTKDNPYEIFMKTTFEQFFSDALALCQAIVSTNLSVIARHKQTNQIDGIVQGIDLNTPDDEEDSTADTNAGEEKRADPILQLIHQSKEDYIKEYEKTHGELKQNSVAHILMVGVRSDCHGRGLASKLNQVFLDHVRRQGFKHVIVDTTSAAIQHIYVTKLKGTVFKSVHAPTFITKNANGDEYRPLEHFDSNVLLVVIDL</sequence>
<dbReference type="Proteomes" id="UP000663828">
    <property type="component" value="Unassembled WGS sequence"/>
</dbReference>
<keyword evidence="5" id="KW-1185">Reference proteome</keyword>
<dbReference type="InterPro" id="IPR016181">
    <property type="entry name" value="Acyl_CoA_acyltransferase"/>
</dbReference>
<dbReference type="PANTHER" id="PTHR20905">
    <property type="entry name" value="N-ACETYLTRANSFERASE-RELATED"/>
    <property type="match status" value="1"/>
</dbReference>
<protein>
    <recommendedName>
        <fullName evidence="2">N-acetyltransferase domain-containing protein</fullName>
    </recommendedName>
</protein>
<feature type="region of interest" description="Disordered" evidence="1">
    <location>
        <begin position="84"/>
        <end position="103"/>
    </location>
</feature>
<gene>
    <name evidence="4" type="ORF">EDS130_LOCUS40658</name>
    <name evidence="3" type="ORF">XAT740_LOCUS35738</name>
</gene>
<evidence type="ECO:0000259" key="2">
    <source>
        <dbReference type="Pfam" id="PF00583"/>
    </source>
</evidence>
<dbReference type="Proteomes" id="UP000663852">
    <property type="component" value="Unassembled WGS sequence"/>
</dbReference>
<evidence type="ECO:0000313" key="5">
    <source>
        <dbReference type="Proteomes" id="UP000663828"/>
    </source>
</evidence>
<dbReference type="CDD" id="cd04301">
    <property type="entry name" value="NAT_SF"/>
    <property type="match status" value="1"/>
</dbReference>
<dbReference type="Gene3D" id="3.40.630.30">
    <property type="match status" value="1"/>
</dbReference>
<dbReference type="PANTHER" id="PTHR20905:SF1">
    <property type="entry name" value="AT07410P-RELATED"/>
    <property type="match status" value="1"/>
</dbReference>
<dbReference type="Pfam" id="PF00583">
    <property type="entry name" value="Acetyltransf_1"/>
    <property type="match status" value="1"/>
</dbReference>
<evidence type="ECO:0000256" key="1">
    <source>
        <dbReference type="SAM" id="MobiDB-lite"/>
    </source>
</evidence>
<dbReference type="OrthoDB" id="10030020at2759"/>
<dbReference type="SUPFAM" id="SSF55729">
    <property type="entry name" value="Acyl-CoA N-acyltransferases (Nat)"/>
    <property type="match status" value="1"/>
</dbReference>
<dbReference type="GO" id="GO:0008080">
    <property type="term" value="F:N-acetyltransferase activity"/>
    <property type="evidence" value="ECO:0007669"/>
    <property type="project" value="TreeGrafter"/>
</dbReference>
<accession>A0A815R0D0</accession>
<evidence type="ECO:0000313" key="6">
    <source>
        <dbReference type="Proteomes" id="UP000663852"/>
    </source>
</evidence>
<reference evidence="4" key="1">
    <citation type="submission" date="2021-02" db="EMBL/GenBank/DDBJ databases">
        <authorList>
            <person name="Nowell W R."/>
        </authorList>
    </citation>
    <scope>NUCLEOTIDE SEQUENCE</scope>
</reference>
<proteinExistence type="predicted"/>
<dbReference type="EMBL" id="CAJNOR010003609">
    <property type="protein sequence ID" value="CAF1430354.1"/>
    <property type="molecule type" value="Genomic_DNA"/>
</dbReference>
<feature type="domain" description="N-acetyltransferase" evidence="2">
    <location>
        <begin position="134"/>
        <end position="180"/>
    </location>
</feature>
<evidence type="ECO:0000313" key="4">
    <source>
        <dbReference type="EMBL" id="CAF1468883.1"/>
    </source>
</evidence>
<name>A0A815R0D0_ADIRI</name>
<comment type="caution">
    <text evidence="4">The sequence shown here is derived from an EMBL/GenBank/DDBJ whole genome shotgun (WGS) entry which is preliminary data.</text>
</comment>
<organism evidence="4 6">
    <name type="scientific">Adineta ricciae</name>
    <name type="common">Rotifer</name>
    <dbReference type="NCBI Taxonomy" id="249248"/>
    <lineage>
        <taxon>Eukaryota</taxon>
        <taxon>Metazoa</taxon>
        <taxon>Spiralia</taxon>
        <taxon>Gnathifera</taxon>
        <taxon>Rotifera</taxon>
        <taxon>Eurotatoria</taxon>
        <taxon>Bdelloidea</taxon>
        <taxon>Adinetida</taxon>
        <taxon>Adinetidae</taxon>
        <taxon>Adineta</taxon>
    </lineage>
</organism>
<dbReference type="EMBL" id="CAJNOJ010000499">
    <property type="protein sequence ID" value="CAF1468883.1"/>
    <property type="molecule type" value="Genomic_DNA"/>
</dbReference>
<dbReference type="InterPro" id="IPR000182">
    <property type="entry name" value="GNAT_dom"/>
</dbReference>
<dbReference type="AlphaFoldDB" id="A0A815R0D0"/>